<dbReference type="InterPro" id="IPR024500">
    <property type="entry name" value="DUF3074"/>
</dbReference>
<dbReference type="EMBL" id="JAULSV010000004">
    <property type="protein sequence ID" value="KAK0646351.1"/>
    <property type="molecule type" value="Genomic_DNA"/>
</dbReference>
<feature type="region of interest" description="Disordered" evidence="1">
    <location>
        <begin position="457"/>
        <end position="540"/>
    </location>
</feature>
<feature type="compositionally biased region" description="Low complexity" evidence="1">
    <location>
        <begin position="86"/>
        <end position="99"/>
    </location>
</feature>
<feature type="compositionally biased region" description="Polar residues" evidence="1">
    <location>
        <begin position="490"/>
        <end position="507"/>
    </location>
</feature>
<dbReference type="AlphaFoldDB" id="A0AA39Y5E3"/>
<name>A0AA39Y5E3_9PEZI</name>
<dbReference type="PANTHER" id="PTHR40370">
    <property type="entry name" value="EXPRESSED PROTEIN"/>
    <property type="match status" value="1"/>
</dbReference>
<evidence type="ECO:0000259" key="2">
    <source>
        <dbReference type="Pfam" id="PF11274"/>
    </source>
</evidence>
<protein>
    <recommendedName>
        <fullName evidence="2">DUF3074 domain-containing protein</fullName>
    </recommendedName>
</protein>
<feature type="compositionally biased region" description="Acidic residues" evidence="1">
    <location>
        <begin position="469"/>
        <end position="480"/>
    </location>
</feature>
<accession>A0AA39Y5E3</accession>
<comment type="caution">
    <text evidence="3">The sequence shown here is derived from an EMBL/GenBank/DDBJ whole genome shotgun (WGS) entry which is preliminary data.</text>
</comment>
<evidence type="ECO:0000313" key="3">
    <source>
        <dbReference type="EMBL" id="KAK0646351.1"/>
    </source>
</evidence>
<feature type="region of interest" description="Disordered" evidence="1">
    <location>
        <begin position="305"/>
        <end position="324"/>
    </location>
</feature>
<dbReference type="SUPFAM" id="SSF55961">
    <property type="entry name" value="Bet v1-like"/>
    <property type="match status" value="1"/>
</dbReference>
<evidence type="ECO:0000313" key="4">
    <source>
        <dbReference type="Proteomes" id="UP001174936"/>
    </source>
</evidence>
<keyword evidence="4" id="KW-1185">Reference proteome</keyword>
<dbReference type="Pfam" id="PF11274">
    <property type="entry name" value="DUF3074"/>
    <property type="match status" value="1"/>
</dbReference>
<evidence type="ECO:0000256" key="1">
    <source>
        <dbReference type="SAM" id="MobiDB-lite"/>
    </source>
</evidence>
<organism evidence="3 4">
    <name type="scientific">Cercophora newfieldiana</name>
    <dbReference type="NCBI Taxonomy" id="92897"/>
    <lineage>
        <taxon>Eukaryota</taxon>
        <taxon>Fungi</taxon>
        <taxon>Dikarya</taxon>
        <taxon>Ascomycota</taxon>
        <taxon>Pezizomycotina</taxon>
        <taxon>Sordariomycetes</taxon>
        <taxon>Sordariomycetidae</taxon>
        <taxon>Sordariales</taxon>
        <taxon>Lasiosphaeriaceae</taxon>
        <taxon>Cercophora</taxon>
    </lineage>
</organism>
<dbReference type="InterPro" id="IPR023393">
    <property type="entry name" value="START-like_dom_sf"/>
</dbReference>
<feature type="domain" description="DUF3074" evidence="2">
    <location>
        <begin position="137"/>
        <end position="368"/>
    </location>
</feature>
<dbReference type="Gene3D" id="3.30.530.20">
    <property type="match status" value="1"/>
</dbReference>
<feature type="region of interest" description="Disordered" evidence="1">
    <location>
        <begin position="49"/>
        <end position="99"/>
    </location>
</feature>
<sequence>MAAHHEPFKALGPLNWQTLLGNDESDRTRALADLLKSTFASAQVLVDSIPGGEDGGNNSSSSKSKKAHTSTSTTTSGRARSQTDSAVAAPSVQQQQQLNPLSALLRKEWKEIKTSPKDNPLGIAVHKLSARDGNGAWFARRSMHRGLPFEKWVLGLRREFAETSAVRSGATDSKSVRGLGAERRVYLVSVRFPGPTTPRDFVTVVLMPEDGVGEGGRGGEKGRRRFMLVSRPCVHGGCGPRQGFIRGTYESVEMVREVPVGGRGLRKTRSSEDLRVGDGVPVVVDGEELGKEVLKAAAARRAVVEGVPSRTASSSPGPPGDEDEDTEMAIEWLMVTRSDPGGSVPRFMVEKGTPGGIINDAGRFLNWLTHKKEEDLRAAMEAGADELDVPEETSLEGTKAGVDGDEANIKTAVRSPTDDSEKTITEDVALPTGFYGMIASALEAAGSVVISRMSSLAGSAAGSTRTDSEVDDDLDSESDTSELSYASAEEGNSLTQPALSDIKNSPSIPDIASSARSIQSTLSSSSHVTPGPADQQHDKELRRLQDRQRRAHEKMLKMQEKLAAKRKETDSEKDKEVQEAALAKLREKHAREMAKHEEKFQRDLIRLQEKRDSERRKAEDRRRKAEEREERRNVQAELEKTRAERDVALREIEILKEQVGALQSQNTTLVARLGREGSVVSLGKH</sequence>
<feature type="compositionally biased region" description="Polar residues" evidence="1">
    <location>
        <begin position="514"/>
        <end position="528"/>
    </location>
</feature>
<feature type="region of interest" description="Disordered" evidence="1">
    <location>
        <begin position="560"/>
        <end position="638"/>
    </location>
</feature>
<dbReference type="PANTHER" id="PTHR40370:SF1">
    <property type="entry name" value="DUF3074 DOMAIN-CONTAINING PROTEIN"/>
    <property type="match status" value="1"/>
</dbReference>
<dbReference type="Proteomes" id="UP001174936">
    <property type="component" value="Unassembled WGS sequence"/>
</dbReference>
<proteinExistence type="predicted"/>
<reference evidence="3" key="1">
    <citation type="submission" date="2023-06" db="EMBL/GenBank/DDBJ databases">
        <title>Genome-scale phylogeny and comparative genomics of the fungal order Sordariales.</title>
        <authorList>
            <consortium name="Lawrence Berkeley National Laboratory"/>
            <person name="Hensen N."/>
            <person name="Bonometti L."/>
            <person name="Westerberg I."/>
            <person name="Brannstrom I.O."/>
            <person name="Guillou S."/>
            <person name="Cros-Aarteil S."/>
            <person name="Calhoun S."/>
            <person name="Haridas S."/>
            <person name="Kuo A."/>
            <person name="Mondo S."/>
            <person name="Pangilinan J."/>
            <person name="Riley R."/>
            <person name="Labutti K."/>
            <person name="Andreopoulos B."/>
            <person name="Lipzen A."/>
            <person name="Chen C."/>
            <person name="Yanf M."/>
            <person name="Daum C."/>
            <person name="Ng V."/>
            <person name="Clum A."/>
            <person name="Steindorff A."/>
            <person name="Ohm R."/>
            <person name="Martin F."/>
            <person name="Silar P."/>
            <person name="Natvig D."/>
            <person name="Lalanne C."/>
            <person name="Gautier V."/>
            <person name="Ament-Velasquez S.L."/>
            <person name="Kruys A."/>
            <person name="Hutchinson M.I."/>
            <person name="Powell A.J."/>
            <person name="Barry K."/>
            <person name="Miller A.N."/>
            <person name="Grigoriev I.V."/>
            <person name="Debuchy R."/>
            <person name="Gladieux P."/>
            <person name="Thoren M.H."/>
            <person name="Johannesson H."/>
        </authorList>
    </citation>
    <scope>NUCLEOTIDE SEQUENCE</scope>
    <source>
        <strain evidence="3">SMH2532-1</strain>
    </source>
</reference>
<feature type="compositionally biased region" description="Basic and acidic residues" evidence="1">
    <location>
        <begin position="560"/>
        <end position="578"/>
    </location>
</feature>
<feature type="compositionally biased region" description="Basic and acidic residues" evidence="1">
    <location>
        <begin position="589"/>
        <end position="638"/>
    </location>
</feature>
<gene>
    <name evidence="3" type="ORF">B0T16DRAFT_328852</name>
</gene>